<evidence type="ECO:0000256" key="1">
    <source>
        <dbReference type="SAM" id="MobiDB-lite"/>
    </source>
</evidence>
<protein>
    <submittedName>
        <fullName evidence="2">Uncharacterized protein</fullName>
    </submittedName>
</protein>
<feature type="region of interest" description="Disordered" evidence="1">
    <location>
        <begin position="1"/>
        <end position="21"/>
    </location>
</feature>
<dbReference type="AlphaFoldDB" id="A0AAE0YVP4"/>
<sequence length="293" mass="32152">MLVRRDKGKGERLNRGRPSYHKEGVNSNTLVIYMRAEKRLLNTINQVFSQSHTILVTINQVFSQSQLVEAMLALVLSVSASGSDTRTVSTCCDHTFLNTINQVFSQSQQSAAIQLTGPETVSSGGKSRWDLRELSWPLACIGGVCSRDLLNPSGLIGTDEIGAPLESSVVAGTRGRVTVRTLKSFGSSHAEQTDAFVTIKIPDLGEGFLKLSGQLEKSLSKTVEGFLKLSGQLEKYQSKTVEQKDFSNCLVNLKNMPKTVEGFLKLSGQLEKYQSKTVEQKDFSNCLVNLKNL</sequence>
<proteinExistence type="predicted"/>
<reference evidence="2" key="1">
    <citation type="journal article" date="2023" name="G3 (Bethesda)">
        <title>A reference genome for the long-term kleptoplast-retaining sea slug Elysia crispata morphotype clarki.</title>
        <authorList>
            <person name="Eastman K.E."/>
            <person name="Pendleton A.L."/>
            <person name="Shaikh M.A."/>
            <person name="Suttiyut T."/>
            <person name="Ogas R."/>
            <person name="Tomko P."/>
            <person name="Gavelis G."/>
            <person name="Widhalm J.R."/>
            <person name="Wisecaver J.H."/>
        </authorList>
    </citation>
    <scope>NUCLEOTIDE SEQUENCE</scope>
    <source>
        <strain evidence="2">ECLA1</strain>
    </source>
</reference>
<keyword evidence="3" id="KW-1185">Reference proteome</keyword>
<evidence type="ECO:0000313" key="3">
    <source>
        <dbReference type="Proteomes" id="UP001283361"/>
    </source>
</evidence>
<name>A0AAE0YVP4_9GAST</name>
<organism evidence="2 3">
    <name type="scientific">Elysia crispata</name>
    <name type="common">lettuce slug</name>
    <dbReference type="NCBI Taxonomy" id="231223"/>
    <lineage>
        <taxon>Eukaryota</taxon>
        <taxon>Metazoa</taxon>
        <taxon>Spiralia</taxon>
        <taxon>Lophotrochozoa</taxon>
        <taxon>Mollusca</taxon>
        <taxon>Gastropoda</taxon>
        <taxon>Heterobranchia</taxon>
        <taxon>Euthyneura</taxon>
        <taxon>Panpulmonata</taxon>
        <taxon>Sacoglossa</taxon>
        <taxon>Placobranchoidea</taxon>
        <taxon>Plakobranchidae</taxon>
        <taxon>Elysia</taxon>
    </lineage>
</organism>
<gene>
    <name evidence="2" type="ORF">RRG08_058233</name>
</gene>
<accession>A0AAE0YVP4</accession>
<dbReference type="EMBL" id="JAWDGP010005381">
    <property type="protein sequence ID" value="KAK3757376.1"/>
    <property type="molecule type" value="Genomic_DNA"/>
</dbReference>
<evidence type="ECO:0000313" key="2">
    <source>
        <dbReference type="EMBL" id="KAK3757376.1"/>
    </source>
</evidence>
<comment type="caution">
    <text evidence="2">The sequence shown here is derived from an EMBL/GenBank/DDBJ whole genome shotgun (WGS) entry which is preliminary data.</text>
</comment>
<dbReference type="Proteomes" id="UP001283361">
    <property type="component" value="Unassembled WGS sequence"/>
</dbReference>